<dbReference type="InterPro" id="IPR038796">
    <property type="entry name" value="At1g76070-like"/>
</dbReference>
<dbReference type="PANTHER" id="PTHR34779">
    <property type="entry name" value="OS09G0542900 PROTEIN"/>
    <property type="match status" value="1"/>
</dbReference>
<organism evidence="1 2">
    <name type="scientific">Dipteronia sinensis</name>
    <dbReference type="NCBI Taxonomy" id="43782"/>
    <lineage>
        <taxon>Eukaryota</taxon>
        <taxon>Viridiplantae</taxon>
        <taxon>Streptophyta</taxon>
        <taxon>Embryophyta</taxon>
        <taxon>Tracheophyta</taxon>
        <taxon>Spermatophyta</taxon>
        <taxon>Magnoliopsida</taxon>
        <taxon>eudicotyledons</taxon>
        <taxon>Gunneridae</taxon>
        <taxon>Pentapetalae</taxon>
        <taxon>rosids</taxon>
        <taxon>malvids</taxon>
        <taxon>Sapindales</taxon>
        <taxon>Sapindaceae</taxon>
        <taxon>Hippocastanoideae</taxon>
        <taxon>Acereae</taxon>
        <taxon>Dipteronia</taxon>
    </lineage>
</organism>
<evidence type="ECO:0000313" key="2">
    <source>
        <dbReference type="Proteomes" id="UP001281410"/>
    </source>
</evidence>
<reference evidence="1" key="1">
    <citation type="journal article" date="2023" name="Plant J.">
        <title>Genome sequences and population genomics provide insights into the demographic history, inbreeding, and mutation load of two 'living fossil' tree species of Dipteronia.</title>
        <authorList>
            <person name="Feng Y."/>
            <person name="Comes H.P."/>
            <person name="Chen J."/>
            <person name="Zhu S."/>
            <person name="Lu R."/>
            <person name="Zhang X."/>
            <person name="Li P."/>
            <person name="Qiu J."/>
            <person name="Olsen K.M."/>
            <person name="Qiu Y."/>
        </authorList>
    </citation>
    <scope>NUCLEOTIDE SEQUENCE</scope>
    <source>
        <strain evidence="1">NBL</strain>
    </source>
</reference>
<evidence type="ECO:0000313" key="1">
    <source>
        <dbReference type="EMBL" id="KAK3224412.1"/>
    </source>
</evidence>
<dbReference type="Proteomes" id="UP001281410">
    <property type="component" value="Unassembled WGS sequence"/>
</dbReference>
<proteinExistence type="predicted"/>
<keyword evidence="2" id="KW-1185">Reference proteome</keyword>
<comment type="caution">
    <text evidence="1">The sequence shown here is derived from an EMBL/GenBank/DDBJ whole genome shotgun (WGS) entry which is preliminary data.</text>
</comment>
<name>A0AAE0AVK9_9ROSI</name>
<sequence length="166" mass="18721">MEKPTKIKAMIMAFLPKAATPLTFQLSPPCSPRVKSTSARKGFPGPVIRIIPDEVRGQLKTDSFVAREPTSPKISCIGRVKNKKRKNIISNSKIVLPPVREAKPISSPRDVKKRPPSMTNIFKETKQDHKARVGEKDPSLGQIKQYASRQGALRDFDWRNNYEENL</sequence>
<dbReference type="EMBL" id="JANJYJ010000003">
    <property type="protein sequence ID" value="KAK3224412.1"/>
    <property type="molecule type" value="Genomic_DNA"/>
</dbReference>
<dbReference type="PANTHER" id="PTHR34779:SF1">
    <property type="entry name" value="OS09G0542900 PROTEIN"/>
    <property type="match status" value="1"/>
</dbReference>
<dbReference type="AlphaFoldDB" id="A0AAE0AVK9"/>
<gene>
    <name evidence="1" type="ORF">Dsin_011437</name>
</gene>
<protein>
    <submittedName>
        <fullName evidence="1">Uncharacterized protein</fullName>
    </submittedName>
</protein>
<accession>A0AAE0AVK9</accession>